<dbReference type="Proteomes" id="UP000790347">
    <property type="component" value="Unassembled WGS sequence"/>
</dbReference>
<protein>
    <submittedName>
        <fullName evidence="9">Scavenger receptor class B, member 2</fullName>
    </submittedName>
</protein>
<dbReference type="GO" id="GO:0005737">
    <property type="term" value="C:cytoplasm"/>
    <property type="evidence" value="ECO:0007669"/>
    <property type="project" value="TreeGrafter"/>
</dbReference>
<feature type="region of interest" description="Disordered" evidence="7">
    <location>
        <begin position="516"/>
        <end position="537"/>
    </location>
</feature>
<reference evidence="9" key="1">
    <citation type="submission" date="2013-05" db="EMBL/GenBank/DDBJ databases">
        <authorList>
            <person name="Yim A.K.Y."/>
            <person name="Chan T.F."/>
            <person name="Ji K.M."/>
            <person name="Liu X.Y."/>
            <person name="Zhou J.W."/>
            <person name="Li R.Q."/>
            <person name="Yang K.Y."/>
            <person name="Li J."/>
            <person name="Li M."/>
            <person name="Law P.T.W."/>
            <person name="Wu Y.L."/>
            <person name="Cai Z.L."/>
            <person name="Qin H."/>
            <person name="Bao Y."/>
            <person name="Leung R.K.K."/>
            <person name="Ng P.K.S."/>
            <person name="Zou J."/>
            <person name="Zhong X.J."/>
            <person name="Ran P.X."/>
            <person name="Zhong N.S."/>
            <person name="Liu Z.G."/>
            <person name="Tsui S.K.W."/>
        </authorList>
    </citation>
    <scope>NUCLEOTIDE SEQUENCE</scope>
    <source>
        <strain evidence="9">Derf</strain>
        <tissue evidence="9">Whole organism</tissue>
    </source>
</reference>
<keyword evidence="4 8" id="KW-1133">Transmembrane helix</keyword>
<feature type="transmembrane region" description="Helical" evidence="8">
    <location>
        <begin position="20"/>
        <end position="38"/>
    </location>
</feature>
<dbReference type="Pfam" id="PF01130">
    <property type="entry name" value="CD36"/>
    <property type="match status" value="1"/>
</dbReference>
<dbReference type="GO" id="GO:0016020">
    <property type="term" value="C:membrane"/>
    <property type="evidence" value="ECO:0007669"/>
    <property type="project" value="UniProtKB-SubCell"/>
</dbReference>
<keyword evidence="5 8" id="KW-0472">Membrane</keyword>
<evidence type="ECO:0000256" key="7">
    <source>
        <dbReference type="SAM" id="MobiDB-lite"/>
    </source>
</evidence>
<keyword evidence="9" id="KW-0675">Receptor</keyword>
<feature type="compositionally biased region" description="Polar residues" evidence="7">
    <location>
        <begin position="524"/>
        <end position="537"/>
    </location>
</feature>
<evidence type="ECO:0000256" key="6">
    <source>
        <dbReference type="ARBA" id="ARBA00023180"/>
    </source>
</evidence>
<comment type="subcellular location">
    <subcellularLocation>
        <location evidence="1">Membrane</location>
    </subcellularLocation>
</comment>
<dbReference type="AlphaFoldDB" id="A0A922HQM0"/>
<keyword evidence="6" id="KW-0325">Glycoprotein</keyword>
<dbReference type="GO" id="GO:0005044">
    <property type="term" value="F:scavenger receptor activity"/>
    <property type="evidence" value="ECO:0007669"/>
    <property type="project" value="TreeGrafter"/>
</dbReference>
<keyword evidence="3 8" id="KW-0812">Transmembrane</keyword>
<dbReference type="EMBL" id="ASGP02000006">
    <property type="protein sequence ID" value="KAH9501924.1"/>
    <property type="molecule type" value="Genomic_DNA"/>
</dbReference>
<evidence type="ECO:0000313" key="10">
    <source>
        <dbReference type="Proteomes" id="UP000790347"/>
    </source>
</evidence>
<dbReference type="PRINTS" id="PR01609">
    <property type="entry name" value="CD36FAMILY"/>
</dbReference>
<dbReference type="PROSITE" id="PS51257">
    <property type="entry name" value="PROKAR_LIPOPROTEIN"/>
    <property type="match status" value="1"/>
</dbReference>
<evidence type="ECO:0000313" key="9">
    <source>
        <dbReference type="EMBL" id="KAH9501924.1"/>
    </source>
</evidence>
<comment type="similarity">
    <text evidence="2">Belongs to the CD36 family.</text>
</comment>
<keyword evidence="10" id="KW-1185">Reference proteome</keyword>
<evidence type="ECO:0000256" key="5">
    <source>
        <dbReference type="ARBA" id="ARBA00023136"/>
    </source>
</evidence>
<organism evidence="9 10">
    <name type="scientific">Dermatophagoides farinae</name>
    <name type="common">American house dust mite</name>
    <dbReference type="NCBI Taxonomy" id="6954"/>
    <lineage>
        <taxon>Eukaryota</taxon>
        <taxon>Metazoa</taxon>
        <taxon>Ecdysozoa</taxon>
        <taxon>Arthropoda</taxon>
        <taxon>Chelicerata</taxon>
        <taxon>Arachnida</taxon>
        <taxon>Acari</taxon>
        <taxon>Acariformes</taxon>
        <taxon>Sarcoptiformes</taxon>
        <taxon>Astigmata</taxon>
        <taxon>Psoroptidia</taxon>
        <taxon>Analgoidea</taxon>
        <taxon>Pyroglyphidae</taxon>
        <taxon>Dermatophagoidinae</taxon>
        <taxon>Dermatophagoides</taxon>
    </lineage>
</organism>
<name>A0A922HQM0_DERFA</name>
<evidence type="ECO:0000256" key="8">
    <source>
        <dbReference type="SAM" id="Phobius"/>
    </source>
</evidence>
<feature type="transmembrane region" description="Helical" evidence="8">
    <location>
        <begin position="472"/>
        <end position="494"/>
    </location>
</feature>
<evidence type="ECO:0000256" key="1">
    <source>
        <dbReference type="ARBA" id="ARBA00004370"/>
    </source>
</evidence>
<dbReference type="PANTHER" id="PTHR11923">
    <property type="entry name" value="SCAVENGER RECEPTOR CLASS B TYPE-1 SR-B1"/>
    <property type="match status" value="1"/>
</dbReference>
<evidence type="ECO:0000256" key="2">
    <source>
        <dbReference type="ARBA" id="ARBA00010532"/>
    </source>
</evidence>
<comment type="caution">
    <text evidence="9">The sequence shown here is derived from an EMBL/GenBank/DDBJ whole genome shotgun (WGS) entry which is preliminary data.</text>
</comment>
<dbReference type="InterPro" id="IPR002159">
    <property type="entry name" value="CD36_fam"/>
</dbReference>
<accession>A0A922HQM0</accession>
<dbReference type="PANTHER" id="PTHR11923:SF51">
    <property type="entry name" value="LYSOSOME MEMBRANE PROTEIN 2"/>
    <property type="match status" value="1"/>
</dbReference>
<sequence length="553" mass="63693">MANEIKSNDNNSNQRQQQRMAIILLIITMFGCFLYMKFTDFLVIALQSQLQINGDPNDFTKNWQDPPIPITIDAYIFSIDNPQEFASGHSRAKIREMGPYSYRLAIHKEIVSFEDDNRIVTFFDVQKFYFKNHESHGQLSDRVNVLNFPAYAMANMVRGMIASMPFSFGLNPIVFSLVSLLFLTHGESMIKQNLTAGQLLNGYPFRILDTIDRLAAPLRLFGIELPDTGMPDNKFGFLWTKNGTKNGPYQTYTGQDGTDLLRMVTFKGQYQLDFYDNDECNALNGTEGSTLGLNVHRDRYYYLFTHDLCRSLNVIYQQDTWVNGFHTYRFGPDRNAFAAPRKNPLNRCFCRHMDNENLCDGIFDLSKCLAGAPLAYSFPHFLYAHSDIRTNVENMRPSENRHRAYIDVDPITGSPFNGVDKIQINALLEPIPYLSGYSDVRSTILPLLWMQKSAKIDDKLSGELRLALYPIYAVYIIIYLLFFGGFSLLTIHIARWSYQSYKIRTNRTMMTNVVNTTDEKKPPSRSSSTEPLYQQQQHNHQVFRLIINNNQSK</sequence>
<reference evidence="9" key="2">
    <citation type="journal article" date="2022" name="Res Sq">
        <title>Comparative Genomics Reveals Insights into the Divergent Evolution of Astigmatic Mites and Household Pest Adaptations.</title>
        <authorList>
            <person name="Xiong Q."/>
            <person name="Wan A.T.-Y."/>
            <person name="Liu X.-Y."/>
            <person name="Fung C.S.-H."/>
            <person name="Xiao X."/>
            <person name="Malainual N."/>
            <person name="Hou J."/>
            <person name="Wang L."/>
            <person name="Wang M."/>
            <person name="Yang K."/>
            <person name="Cui Y."/>
            <person name="Leung E."/>
            <person name="Nong W."/>
            <person name="Shin S.-K."/>
            <person name="Au S."/>
            <person name="Jeong K.Y."/>
            <person name="Chew F.T."/>
            <person name="Hui J."/>
            <person name="Leung T.F."/>
            <person name="Tungtrongchitr A."/>
            <person name="Zhong N."/>
            <person name="Liu Z."/>
            <person name="Tsui S."/>
        </authorList>
    </citation>
    <scope>NUCLEOTIDE SEQUENCE</scope>
    <source>
        <strain evidence="9">Derf</strain>
        <tissue evidence="9">Whole organism</tissue>
    </source>
</reference>
<evidence type="ECO:0000256" key="3">
    <source>
        <dbReference type="ARBA" id="ARBA00022692"/>
    </source>
</evidence>
<proteinExistence type="inferred from homology"/>
<gene>
    <name evidence="9" type="primary">SCARB2</name>
    <name evidence="9" type="ORF">DERF_012733</name>
</gene>
<evidence type="ECO:0000256" key="4">
    <source>
        <dbReference type="ARBA" id="ARBA00022989"/>
    </source>
</evidence>